<reference evidence="2 3" key="1">
    <citation type="submission" date="2023-08" db="EMBL/GenBank/DDBJ databases">
        <title>The draft genome sequence of Paracraurococcus sp. LOR1-02.</title>
        <authorList>
            <person name="Kingkaew E."/>
            <person name="Tanasupawat S."/>
        </authorList>
    </citation>
    <scope>NUCLEOTIDE SEQUENCE [LARGE SCALE GENOMIC DNA]</scope>
    <source>
        <strain evidence="2 3">LOR1-02</strain>
    </source>
</reference>
<sequence length="78" mass="8201">MSALDLAARWLLPPLGLAGVAACAALTLSPESFAAWQQGVLAGLAILALPAMGAMRARAAAPRRGQARRVVIRINRRR</sequence>
<organism evidence="2 3">
    <name type="scientific">Paracraurococcus lichenis</name>
    <dbReference type="NCBI Taxonomy" id="3064888"/>
    <lineage>
        <taxon>Bacteria</taxon>
        <taxon>Pseudomonadati</taxon>
        <taxon>Pseudomonadota</taxon>
        <taxon>Alphaproteobacteria</taxon>
        <taxon>Acetobacterales</taxon>
        <taxon>Roseomonadaceae</taxon>
        <taxon>Paracraurococcus</taxon>
    </lineage>
</organism>
<feature type="transmembrane region" description="Helical" evidence="1">
    <location>
        <begin position="35"/>
        <end position="55"/>
    </location>
</feature>
<evidence type="ECO:0000313" key="2">
    <source>
        <dbReference type="EMBL" id="MDO9713040.1"/>
    </source>
</evidence>
<dbReference type="EMBL" id="JAUTWS010000067">
    <property type="protein sequence ID" value="MDO9713040.1"/>
    <property type="molecule type" value="Genomic_DNA"/>
</dbReference>
<accession>A0ABT9EAU3</accession>
<dbReference type="Proteomes" id="UP001243009">
    <property type="component" value="Unassembled WGS sequence"/>
</dbReference>
<evidence type="ECO:0000313" key="3">
    <source>
        <dbReference type="Proteomes" id="UP001243009"/>
    </source>
</evidence>
<keyword evidence="1" id="KW-0472">Membrane</keyword>
<dbReference type="RefSeq" id="WP_305107901.1">
    <property type="nucleotide sequence ID" value="NZ_JAUTWS010000067.1"/>
</dbReference>
<comment type="caution">
    <text evidence="2">The sequence shown here is derived from an EMBL/GenBank/DDBJ whole genome shotgun (WGS) entry which is preliminary data.</text>
</comment>
<name>A0ABT9EAU3_9PROT</name>
<evidence type="ECO:0000256" key="1">
    <source>
        <dbReference type="SAM" id="Phobius"/>
    </source>
</evidence>
<keyword evidence="1" id="KW-0812">Transmembrane</keyword>
<protein>
    <submittedName>
        <fullName evidence="2">Uncharacterized protein</fullName>
    </submittedName>
</protein>
<keyword evidence="1" id="KW-1133">Transmembrane helix</keyword>
<proteinExistence type="predicted"/>
<gene>
    <name evidence="2" type="ORF">Q7A36_32225</name>
</gene>
<keyword evidence="3" id="KW-1185">Reference proteome</keyword>